<evidence type="ECO:0000256" key="8">
    <source>
        <dbReference type="ARBA" id="ARBA00023237"/>
    </source>
</evidence>
<dbReference type="Pfam" id="PF08479">
    <property type="entry name" value="POTRA_2"/>
    <property type="match status" value="1"/>
</dbReference>
<keyword evidence="8" id="KW-0998">Cell outer membrane</keyword>
<keyword evidence="3" id="KW-0813">Transport</keyword>
<dbReference type="Gene3D" id="2.40.160.50">
    <property type="entry name" value="membrane protein fhac: a member of the omp85/tpsb transporter family"/>
    <property type="match status" value="1"/>
</dbReference>
<dbReference type="PANTHER" id="PTHR34597">
    <property type="entry name" value="SLR1661 PROTEIN"/>
    <property type="match status" value="1"/>
</dbReference>
<feature type="region of interest" description="Disordered" evidence="9">
    <location>
        <begin position="55"/>
        <end position="90"/>
    </location>
</feature>
<keyword evidence="6" id="KW-0653">Protein transport</keyword>
<evidence type="ECO:0000256" key="10">
    <source>
        <dbReference type="SAM" id="Phobius"/>
    </source>
</evidence>
<evidence type="ECO:0000256" key="3">
    <source>
        <dbReference type="ARBA" id="ARBA00022448"/>
    </source>
</evidence>
<dbReference type="PANTHER" id="PTHR34597:SF3">
    <property type="entry name" value="OUTER MEMBRANE TRANSPORTER CDIB"/>
    <property type="match status" value="1"/>
</dbReference>
<evidence type="ECO:0000256" key="5">
    <source>
        <dbReference type="ARBA" id="ARBA00022692"/>
    </source>
</evidence>
<keyword evidence="7 10" id="KW-0472">Membrane</keyword>
<keyword evidence="5 10" id="KW-0812">Transmembrane</keyword>
<evidence type="ECO:0000256" key="6">
    <source>
        <dbReference type="ARBA" id="ARBA00022927"/>
    </source>
</evidence>
<comment type="similarity">
    <text evidence="2">Belongs to the TPS (TC 1.B.20) family.</text>
</comment>
<accession>A0ABU3K9H9</accession>
<dbReference type="Gene3D" id="3.10.20.310">
    <property type="entry name" value="membrane protein fhac"/>
    <property type="match status" value="1"/>
</dbReference>
<protein>
    <submittedName>
        <fullName evidence="12">ShlB/FhaC/HecB family hemolysin secretion/activation protein</fullName>
    </submittedName>
</protein>
<evidence type="ECO:0000313" key="13">
    <source>
        <dbReference type="Proteomes" id="UP001250932"/>
    </source>
</evidence>
<dbReference type="EMBL" id="JAQOUE010000001">
    <property type="protein sequence ID" value="MDT7043027.1"/>
    <property type="molecule type" value="Genomic_DNA"/>
</dbReference>
<dbReference type="RefSeq" id="WP_313833505.1">
    <property type="nucleotide sequence ID" value="NZ_JAQOUE010000001.1"/>
</dbReference>
<evidence type="ECO:0000256" key="1">
    <source>
        <dbReference type="ARBA" id="ARBA00004442"/>
    </source>
</evidence>
<name>A0ABU3K9H9_9BACT</name>
<feature type="transmembrane region" description="Helical" evidence="10">
    <location>
        <begin position="21"/>
        <end position="42"/>
    </location>
</feature>
<evidence type="ECO:0000313" key="12">
    <source>
        <dbReference type="EMBL" id="MDT7043027.1"/>
    </source>
</evidence>
<dbReference type="InterPro" id="IPR051544">
    <property type="entry name" value="TPS_OM_transporter"/>
</dbReference>
<keyword evidence="10" id="KW-1133">Transmembrane helix</keyword>
<reference evidence="12 13" key="1">
    <citation type="journal article" date="2023" name="ISME J.">
        <title>Cultivation and genomic characterization of novel and ubiquitous marine nitrite-oxidizing bacteria from the Nitrospirales.</title>
        <authorList>
            <person name="Mueller A.J."/>
            <person name="Daebeler A."/>
            <person name="Herbold C.W."/>
            <person name="Kirkegaard R.H."/>
            <person name="Daims H."/>
        </authorList>
    </citation>
    <scope>NUCLEOTIDE SEQUENCE [LARGE SCALE GENOMIC DNA]</scope>
    <source>
        <strain evidence="12 13">EB</strain>
    </source>
</reference>
<comment type="subcellular location">
    <subcellularLocation>
        <location evidence="1">Cell outer membrane</location>
    </subcellularLocation>
</comment>
<dbReference type="InterPro" id="IPR013686">
    <property type="entry name" value="Polypept-transport_assoc_ShlB"/>
</dbReference>
<evidence type="ECO:0000256" key="7">
    <source>
        <dbReference type="ARBA" id="ARBA00023136"/>
    </source>
</evidence>
<evidence type="ECO:0000256" key="9">
    <source>
        <dbReference type="SAM" id="MobiDB-lite"/>
    </source>
</evidence>
<dbReference type="InterPro" id="IPR005565">
    <property type="entry name" value="Hemolysn_activator_HlyB_C"/>
</dbReference>
<feature type="domain" description="POTRA" evidence="11">
    <location>
        <begin position="101"/>
        <end position="176"/>
    </location>
</feature>
<keyword evidence="4" id="KW-1134">Transmembrane beta strand</keyword>
<gene>
    <name evidence="12" type="ORF">PPG34_11735</name>
</gene>
<proteinExistence type="inferred from homology"/>
<dbReference type="InterPro" id="IPR034746">
    <property type="entry name" value="POTRA"/>
</dbReference>
<dbReference type="Pfam" id="PF03865">
    <property type="entry name" value="ShlB"/>
    <property type="match status" value="1"/>
</dbReference>
<evidence type="ECO:0000259" key="11">
    <source>
        <dbReference type="PROSITE" id="PS51779"/>
    </source>
</evidence>
<comment type="caution">
    <text evidence="12">The sequence shown here is derived from an EMBL/GenBank/DDBJ whole genome shotgun (WGS) entry which is preliminary data.</text>
</comment>
<dbReference type="PROSITE" id="PS51779">
    <property type="entry name" value="POTRA"/>
    <property type="match status" value="1"/>
</dbReference>
<evidence type="ECO:0000256" key="4">
    <source>
        <dbReference type="ARBA" id="ARBA00022452"/>
    </source>
</evidence>
<organism evidence="12 13">
    <name type="scientific">Candidatus Nitronereus thalassa</name>
    <dbReference type="NCBI Taxonomy" id="3020898"/>
    <lineage>
        <taxon>Bacteria</taxon>
        <taxon>Pseudomonadati</taxon>
        <taxon>Nitrospirota</taxon>
        <taxon>Nitrospiria</taxon>
        <taxon>Nitrospirales</taxon>
        <taxon>Nitrospiraceae</taxon>
        <taxon>Candidatus Nitronereus</taxon>
    </lineage>
</organism>
<dbReference type="Proteomes" id="UP001250932">
    <property type="component" value="Unassembled WGS sequence"/>
</dbReference>
<keyword evidence="13" id="KW-1185">Reference proteome</keyword>
<evidence type="ECO:0000256" key="2">
    <source>
        <dbReference type="ARBA" id="ARBA00009055"/>
    </source>
</evidence>
<sequence>MKTSIHTKPMRNENAVSRNGVVGLSLEPSIFLVFFACLELVLPLKGFSQLVPPTLDPSGRSGEPPALEKQIPPKPIPPPERILPPPPAIDPSRQRLPLIRVFIKDIQVIGSTVFTQEELDEVIAPYVNRELTTEDLQKIRQALTLLYVNKGYINSGAVLPDQTVQDGVVTIQIIEGELTDVQVEGTKHFFPFYLESRIRLSAGTPLNIYELRKRLQLLLQDRRFKRVNAELKPGLKPGQSILLVKVEEASPYKMWTDLNNFQSPTVGAERGSATISHQNLIGLGDIFTVTYGKSDGLDPQFETSYLLPLSPWDTTLLVQYRKNDFAIVEAPFDTLNLKSESEIVHFSIRQPLYRTLEQELAVSLGFERLRSQIFLSNVGTNIFTPGAKPNGESVVSALRFVQEWTNRQRQDVMALRSQMSWGIDILDATNNGGSLPDTQFFSWQGQAQWAHRFDPSGIQLLSRMILQYANDRLFPLEQSAVGGRYSVRGYRENQLVRDNAFVFSVETRIPLLPGMLGPVNLQFAPFLDVGRAWVAKGVNPDPETLASVGLGLRASIFDRAHFSIYWGLPLNHVPTTGGNLQDDGIHLQLVVNVLD</sequence>
<feature type="compositionally biased region" description="Pro residues" evidence="9">
    <location>
        <begin position="72"/>
        <end position="89"/>
    </location>
</feature>